<dbReference type="PANTHER" id="PTHR17630:SF44">
    <property type="entry name" value="PROTEIN AIM2"/>
    <property type="match status" value="1"/>
</dbReference>
<dbReference type="PANTHER" id="PTHR17630">
    <property type="entry name" value="DIENELACTONE HYDROLASE"/>
    <property type="match status" value="1"/>
</dbReference>
<name>A0ABR1GSI4_9HYPO</name>
<dbReference type="SUPFAM" id="SSF53474">
    <property type="entry name" value="alpha/beta-Hydrolases"/>
    <property type="match status" value="1"/>
</dbReference>
<dbReference type="InterPro" id="IPR029058">
    <property type="entry name" value="AB_hydrolase_fold"/>
</dbReference>
<evidence type="ECO:0000259" key="1">
    <source>
        <dbReference type="Pfam" id="PF01738"/>
    </source>
</evidence>
<evidence type="ECO:0000313" key="2">
    <source>
        <dbReference type="EMBL" id="KAK7408355.1"/>
    </source>
</evidence>
<comment type="caution">
    <text evidence="2">The sequence shown here is derived from an EMBL/GenBank/DDBJ whole genome shotgun (WGS) entry which is preliminary data.</text>
</comment>
<dbReference type="Gene3D" id="3.40.50.1820">
    <property type="entry name" value="alpha/beta hydrolase"/>
    <property type="match status" value="1"/>
</dbReference>
<evidence type="ECO:0000313" key="3">
    <source>
        <dbReference type="Proteomes" id="UP001498476"/>
    </source>
</evidence>
<gene>
    <name evidence="2" type="ORF">QQX98_009451</name>
</gene>
<dbReference type="Proteomes" id="UP001498476">
    <property type="component" value="Unassembled WGS sequence"/>
</dbReference>
<accession>A0ABR1GSI4</accession>
<feature type="domain" description="Dienelactone hydrolase" evidence="1">
    <location>
        <begin position="31"/>
        <end position="249"/>
    </location>
</feature>
<dbReference type="InterPro" id="IPR002925">
    <property type="entry name" value="Dienelactn_hydro"/>
</dbReference>
<sequence length="260" mass="28382">MASDPPAQCCTTGFLHEGNPTGSLITIDNGIKAYLASPPASKAHAGVGILYVPDIIGIWQNSKLMADAYASEGYTCLILDLFNGDAAPLNMSDDFDIMGWIAKGSSGENPHTKEVIDPIILSGLKYLRDNGVKRIGAVGYCFGAKYVIRHYKDGIECGFIAHPSFVEAEELAAITGPLSIAAAETDSIFPMEKRHESERILIETKQDYQINMFSGVEHGFSVRGDPNVKVQRFAKEQAFHQAVSWLDSHLVDKREYGVKV</sequence>
<organism evidence="2 3">
    <name type="scientific">Neonectria punicea</name>
    <dbReference type="NCBI Taxonomy" id="979145"/>
    <lineage>
        <taxon>Eukaryota</taxon>
        <taxon>Fungi</taxon>
        <taxon>Dikarya</taxon>
        <taxon>Ascomycota</taxon>
        <taxon>Pezizomycotina</taxon>
        <taxon>Sordariomycetes</taxon>
        <taxon>Hypocreomycetidae</taxon>
        <taxon>Hypocreales</taxon>
        <taxon>Nectriaceae</taxon>
        <taxon>Neonectria</taxon>
    </lineage>
</organism>
<reference evidence="2 3" key="1">
    <citation type="journal article" date="2025" name="Microbiol. Resour. Announc.">
        <title>Draft genome sequences for Neonectria magnoliae and Neonectria punicea, canker pathogens of Liriodendron tulipifera and Acer saccharum in West Virginia.</title>
        <authorList>
            <person name="Petronek H.M."/>
            <person name="Kasson M.T."/>
            <person name="Metheny A.M."/>
            <person name="Stauder C.M."/>
            <person name="Lovett B."/>
            <person name="Lynch S.C."/>
            <person name="Garnas J.R."/>
            <person name="Kasson L.R."/>
            <person name="Stajich J.E."/>
        </authorList>
    </citation>
    <scope>NUCLEOTIDE SEQUENCE [LARGE SCALE GENOMIC DNA]</scope>
    <source>
        <strain evidence="2 3">NRRL 64653</strain>
    </source>
</reference>
<protein>
    <recommendedName>
        <fullName evidence="1">Dienelactone hydrolase domain-containing protein</fullName>
    </recommendedName>
</protein>
<keyword evidence="3" id="KW-1185">Reference proteome</keyword>
<proteinExistence type="predicted"/>
<dbReference type="EMBL" id="JAZAVJ010000189">
    <property type="protein sequence ID" value="KAK7408355.1"/>
    <property type="molecule type" value="Genomic_DNA"/>
</dbReference>
<dbReference type="Pfam" id="PF01738">
    <property type="entry name" value="DLH"/>
    <property type="match status" value="1"/>
</dbReference>